<dbReference type="GeneID" id="59238163"/>
<feature type="compositionally biased region" description="Basic and acidic residues" evidence="1">
    <location>
        <begin position="661"/>
        <end position="690"/>
    </location>
</feature>
<organism evidence="2 3">
    <name type="scientific">Zygotorulaspora mrakii</name>
    <name type="common">Zygosaccharomyces mrakii</name>
    <dbReference type="NCBI Taxonomy" id="42260"/>
    <lineage>
        <taxon>Eukaryota</taxon>
        <taxon>Fungi</taxon>
        <taxon>Dikarya</taxon>
        <taxon>Ascomycota</taxon>
        <taxon>Saccharomycotina</taxon>
        <taxon>Saccharomycetes</taxon>
        <taxon>Saccharomycetales</taxon>
        <taxon>Saccharomycetaceae</taxon>
        <taxon>Zygotorulaspora</taxon>
    </lineage>
</organism>
<feature type="region of interest" description="Disordered" evidence="1">
    <location>
        <begin position="525"/>
        <end position="552"/>
    </location>
</feature>
<dbReference type="RefSeq" id="XP_037146105.1">
    <property type="nucleotide sequence ID" value="XM_037290210.1"/>
</dbReference>
<dbReference type="Proteomes" id="UP000509704">
    <property type="component" value="Chromosome 7"/>
</dbReference>
<feature type="compositionally biased region" description="Basic and acidic residues" evidence="1">
    <location>
        <begin position="525"/>
        <end position="537"/>
    </location>
</feature>
<dbReference type="KEGG" id="zmk:HG535_0G02630"/>
<feature type="region of interest" description="Disordered" evidence="1">
    <location>
        <begin position="572"/>
        <end position="623"/>
    </location>
</feature>
<protein>
    <submittedName>
        <fullName evidence="2">Uncharacterized protein</fullName>
    </submittedName>
</protein>
<evidence type="ECO:0000256" key="1">
    <source>
        <dbReference type="SAM" id="MobiDB-lite"/>
    </source>
</evidence>
<accession>A0A7H9B772</accession>
<feature type="region of interest" description="Disordered" evidence="1">
    <location>
        <begin position="428"/>
        <end position="452"/>
    </location>
</feature>
<keyword evidence="3" id="KW-1185">Reference proteome</keyword>
<feature type="compositionally biased region" description="Basic and acidic residues" evidence="1">
    <location>
        <begin position="610"/>
        <end position="621"/>
    </location>
</feature>
<proteinExistence type="predicted"/>
<gene>
    <name evidence="2" type="ORF">HG535_0G02630</name>
</gene>
<feature type="compositionally biased region" description="Basic residues" evidence="1">
    <location>
        <begin position="577"/>
        <end position="589"/>
    </location>
</feature>
<dbReference type="AlphaFoldDB" id="A0A7H9B772"/>
<dbReference type="OrthoDB" id="3980800at2759"/>
<sequence length="831" mass="95022">MPFTQRNTRKLSGSSVKNAVDIEGLKVLLSGVEVNSGTVVYFESLINKITRVGSAVQDLTLILIAVKLGQKFWRRKLINDSYWNTLMELNYSSETKVDVVLLEYLLREGLALNNDTSWKFLALLINICYEVPRSKLAITSLIRENFASSIGVLFDHLKDFQQANYLIELLSNCFPRNSIERTGVVLPPLLWESDDKKMNEIFENSLYPFRGRHGDSQVVKFIWHVFQSAFEQNTLQLKSISYSSSDNMNEKKKFRTLPGSESDYCYVQAIGCQLYLWDGQGRFLEINRKCFEVAKTSKNVISIQLKVPSSECIIPRDKSWLRTFNKAKWFQLEAIDAISCDYFFSNIKNMRKISEVESFLALHQEEEYPDKQIHSKQEQNISGHDYLDSCSYYVAPPALPAQCSLNRKSQFATPEHSDVKVNTDEWEFNHSSQPEQDLPGAAHEMGQTPDNMTPRKYNQNTVEMGNNYEDESPLVLAQKRKMIREATNVLDTLKRDFLADKGGSHEFHVHEHATALVSKEFEQAKRITEPRENEKSSEPLTTSDRRRAKKTVKVNSIRTKDIDLLDTIFGTQSSTGQRKKPKKQHKLKNYKPVVDIPSQDISHCKTKSPNKKDINSAEKTKVMNAEKANSCDINETKKVDSVLNGDGLSVKSSVLNNSKRLLSEGNEKENRGDKRQKKDDESAPIETKDKLLVSPLETPSDSPIDRSLNICNENGNCSESTAVSGRSFHNPQFVMHGDSAFTNKLQEQIFNSITGFSNELIRKMAIINKELNKKIVKELSEKYQKIFQELQTSFQSDTGEMLKFMSEIKEMMNLPEEELIQVIRKRKFTST</sequence>
<feature type="region of interest" description="Disordered" evidence="1">
    <location>
        <begin position="657"/>
        <end position="690"/>
    </location>
</feature>
<reference evidence="2 3" key="1">
    <citation type="submission" date="2020-07" db="EMBL/GenBank/DDBJ databases">
        <title>The yeast mating-type switching endonuclease HO is a domesticated member of an unorthodox homing genetic element family.</title>
        <authorList>
            <person name="Coughlan A.Y."/>
            <person name="Lombardi L."/>
            <person name="Braun-Galleani S."/>
            <person name="Martos A.R."/>
            <person name="Galeote V."/>
            <person name="Bigey F."/>
            <person name="Dequin S."/>
            <person name="Byrne K.P."/>
            <person name="Wolfe K.H."/>
        </authorList>
    </citation>
    <scope>NUCLEOTIDE SEQUENCE [LARGE SCALE GENOMIC DNA]</scope>
    <source>
        <strain evidence="2 3">NRRL Y-6702</strain>
    </source>
</reference>
<evidence type="ECO:0000313" key="2">
    <source>
        <dbReference type="EMBL" id="QLG74380.1"/>
    </source>
</evidence>
<dbReference type="Pfam" id="PF07964">
    <property type="entry name" value="Red1"/>
    <property type="match status" value="1"/>
</dbReference>
<dbReference type="GO" id="GO:0007131">
    <property type="term" value="P:reciprocal meiotic recombination"/>
    <property type="evidence" value="ECO:0007669"/>
    <property type="project" value="InterPro"/>
</dbReference>
<dbReference type="InterPro" id="IPR012491">
    <property type="entry name" value="Red1/Rec10"/>
</dbReference>
<name>A0A7H9B772_ZYGMR</name>
<evidence type="ECO:0000313" key="3">
    <source>
        <dbReference type="Proteomes" id="UP000509704"/>
    </source>
</evidence>
<dbReference type="EMBL" id="CP058610">
    <property type="protein sequence ID" value="QLG74380.1"/>
    <property type="molecule type" value="Genomic_DNA"/>
</dbReference>